<evidence type="ECO:0000256" key="3">
    <source>
        <dbReference type="ARBA" id="ARBA00022531"/>
    </source>
</evidence>
<evidence type="ECO:0000313" key="12">
    <source>
        <dbReference type="EMBL" id="OAN46928.1"/>
    </source>
</evidence>
<dbReference type="NCBIfam" id="NF009140">
    <property type="entry name" value="PRK12493.1"/>
    <property type="match status" value="1"/>
</dbReference>
<dbReference type="Pfam" id="PF11965">
    <property type="entry name" value="DUF3479"/>
    <property type="match status" value="1"/>
</dbReference>
<dbReference type="GO" id="GO:0016851">
    <property type="term" value="F:magnesium chelatase activity"/>
    <property type="evidence" value="ECO:0007669"/>
    <property type="project" value="UniProtKB-EC"/>
</dbReference>
<dbReference type="GO" id="GO:0005524">
    <property type="term" value="F:ATP binding"/>
    <property type="evidence" value="ECO:0007669"/>
    <property type="project" value="UniProtKB-KW"/>
</dbReference>
<evidence type="ECO:0000313" key="13">
    <source>
        <dbReference type="Proteomes" id="UP000078287"/>
    </source>
</evidence>
<gene>
    <name evidence="12" type="ORF">A6A03_11515</name>
</gene>
<evidence type="ECO:0000256" key="9">
    <source>
        <dbReference type="ARBA" id="ARBA00048693"/>
    </source>
</evidence>
<dbReference type="Pfam" id="PF02514">
    <property type="entry name" value="CobN-Mg_chel"/>
    <property type="match status" value="1"/>
</dbReference>
<evidence type="ECO:0000256" key="7">
    <source>
        <dbReference type="ARBA" id="ARBA00023171"/>
    </source>
</evidence>
<evidence type="ECO:0000256" key="6">
    <source>
        <dbReference type="ARBA" id="ARBA00022840"/>
    </source>
</evidence>
<keyword evidence="5" id="KW-0547">Nucleotide-binding</keyword>
<evidence type="ECO:0000256" key="1">
    <source>
        <dbReference type="ARBA" id="ARBA00010851"/>
    </source>
</evidence>
<evidence type="ECO:0000256" key="2">
    <source>
        <dbReference type="ARBA" id="ARBA00012825"/>
    </source>
</evidence>
<dbReference type="InterPro" id="IPR011771">
    <property type="entry name" value="BchH"/>
</dbReference>
<dbReference type="AlphaFoldDB" id="A0A178MFP1"/>
<feature type="domain" description="Magnesium chelatase subunit H N-terminal" evidence="11">
    <location>
        <begin position="2"/>
        <end position="160"/>
    </location>
</feature>
<keyword evidence="4" id="KW-0436">Ligase</keyword>
<reference evidence="12 13" key="1">
    <citation type="submission" date="2016-04" db="EMBL/GenBank/DDBJ databases">
        <title>Chloroflexus islandicus sp. nov., a thermophilic filamentous anoxygenic phototrophic bacterium from geyser Strokkur (Iceland).</title>
        <authorList>
            <person name="Gaisin V.A."/>
            <person name="Kalashnikov A.M."/>
            <person name="Sukhacheva M.V."/>
            <person name="Grouzdev D.S."/>
            <person name="Ivanov T.M."/>
            <person name="Kuznetsov B."/>
            <person name="Gorlenko V.M."/>
        </authorList>
    </citation>
    <scope>NUCLEOTIDE SEQUENCE [LARGE SCALE GENOMIC DNA]</scope>
    <source>
        <strain evidence="13">isl-2</strain>
    </source>
</reference>
<evidence type="ECO:0000259" key="11">
    <source>
        <dbReference type="Pfam" id="PF11965"/>
    </source>
</evidence>
<keyword evidence="7" id="KW-0149">Chlorophyll biosynthesis</keyword>
<dbReference type="CDD" id="cd10150">
    <property type="entry name" value="CobN_like"/>
    <property type="match status" value="1"/>
</dbReference>
<evidence type="ECO:0000259" key="10">
    <source>
        <dbReference type="Pfam" id="PF02514"/>
    </source>
</evidence>
<dbReference type="STRING" id="1707952.A6A03_11515"/>
<comment type="similarity">
    <text evidence="1">Belongs to the Mg-chelatase subunit H family.</text>
</comment>
<protein>
    <recommendedName>
        <fullName evidence="2">magnesium chelatase</fullName>
        <ecNumber evidence="2">6.6.1.1</ecNumber>
    </recommendedName>
</protein>
<accession>A0A178MFP1</accession>
<evidence type="ECO:0000256" key="5">
    <source>
        <dbReference type="ARBA" id="ARBA00022741"/>
    </source>
</evidence>
<feature type="domain" description="CobN/magnesium chelatase" evidence="10">
    <location>
        <begin position="163"/>
        <end position="1242"/>
    </location>
</feature>
<dbReference type="InterPro" id="IPR003672">
    <property type="entry name" value="CobN/Mg_chltase"/>
</dbReference>
<dbReference type="PANTHER" id="PTHR44119:SF1">
    <property type="entry name" value="MAGNESIUM-CHELATASE SUBUNIT CHLH, CHLOROPLASTIC"/>
    <property type="match status" value="1"/>
</dbReference>
<dbReference type="InterPro" id="IPR022571">
    <property type="entry name" value="Mg_chelatase_H_N"/>
</dbReference>
<dbReference type="EMBL" id="LWQS01000041">
    <property type="protein sequence ID" value="OAN46928.1"/>
    <property type="molecule type" value="Genomic_DNA"/>
</dbReference>
<keyword evidence="13" id="KW-1185">Reference proteome</keyword>
<dbReference type="Proteomes" id="UP000078287">
    <property type="component" value="Unassembled WGS sequence"/>
</dbReference>
<organism evidence="12 13">
    <name type="scientific">Chloroflexus islandicus</name>
    <dbReference type="NCBI Taxonomy" id="1707952"/>
    <lineage>
        <taxon>Bacteria</taxon>
        <taxon>Bacillati</taxon>
        <taxon>Chloroflexota</taxon>
        <taxon>Chloroflexia</taxon>
        <taxon>Chloroflexales</taxon>
        <taxon>Chloroflexineae</taxon>
        <taxon>Chloroflexaceae</taxon>
        <taxon>Chloroflexus</taxon>
    </lineage>
</organism>
<dbReference type="EC" id="6.6.1.1" evidence="2"/>
<sequence length="1261" mass="138802">MRFVFMCIEANNAPALRKAAAAIEREYGLRLAIDFFTPPDMRTAADWERLAAAVARADFVFGSMLFGEEYVRPLSEILATAPCPVCMIMSSPSLIKQTRIGKFDLRPKPAAEQSAFRQWLSQFQPKHGHGEIQRQMSLVRGLSKMLKFLPGKARDIHTYVMAHQFWAASTPENLRRLLLLLIERYVPGYKGKLPVLDPQDIPESGAFHPDAPEPFADLAAYRAWRRKQRQKLTAGTVGLLTMRPFALSGNSAHLEALIRALEARGIEARAAYSPTLDMRPTVERFFTDAARARRHEPPSDVDLIVNTTGFALVGGPASTDPVQASTTLDQLDTPMLDLFPLVFQHIEQWRSDDRGIAPFQLALNVSLPELDGATDPLVIGGMPRGREDVIPLPAEIELAAERIAGRVALRRTPPSERRIAITLFNFPPNLGNAGTAAYLDVFTSVFRLMQELRAAGYTVELPPSADDLRRLVVEGNALLHGTDGNVADSLPVEEYRRLFPDYVDIEPYWGPAPGQLLSDGKRLHILGRRFGNVFVGLQPSFGYERDPIRLLMSKDAAPHHGFAAYYVWLRKVFKAHAVLHFGTHGALEFMPGKQAGLSAQCWPLRLLGGLPNVYYYCVNNPSEGSIARRRGMATLVSYLVPPVQQAGLYKGLRALKDSIDRYRAHPDPALIDDLRAQAEALNIAVSGEGDEYVAALGHELLQVEQRMIPVGLHVLGQPPQASEQVDVLSLIATFTRVPRGHNQPPLEPLPHIVGRALGVDYAALTGRLRHDPAAQAQYRQIEEICRATITALVEHGTGRAADEALARHVKLPHGQLTPLWDYLLDIQRRMTTEREISGLLRALNGGYVLPSAGNDVVRNPSVVPTGRNIHAFDPFHVPAPAAAAAGMAVANELLERVRAEQGAYPETVAMVLWGTDNIKTEGEGIAQALALVGARAVADELGRITTVELIPLAELGRPRIDVVLTVSGIFRDLFAAQAALLDRAIRMAATADEPPEHNFVRAHALAQATELGLSVEAAATRVFSNASGSYGANVNHLVESSTWEEDGQLAEAFITRKSFALQPGGEWSEARAVMEKALATVSVTFQNVDSVENGISDIDHYYEYLGGLTKSVEKTRGERPLALMGEVAELVTPGSSRVRSLEQMVRIESRAKLLNPKWYEGMLKHGYEGVHEIEIRVSNTYGWSATAHAVDGWVYQGVAETYLLDPEMRERLASLNPHATAGIAGRLLEAHNRGFWQADEATLEQLREIYADLEDRLEGVR</sequence>
<dbReference type="GO" id="GO:0015979">
    <property type="term" value="P:photosynthesis"/>
    <property type="evidence" value="ECO:0007669"/>
    <property type="project" value="UniProtKB-KW"/>
</dbReference>
<dbReference type="NCBIfam" id="TIGR02025">
    <property type="entry name" value="BchH"/>
    <property type="match status" value="1"/>
</dbReference>
<comment type="catalytic activity">
    <reaction evidence="9">
        <text>protoporphyrin IX + Mg(2+) + ATP + H2O = Mg-protoporphyrin IX + ADP + phosphate + 3 H(+)</text>
        <dbReference type="Rhea" id="RHEA:13961"/>
        <dbReference type="ChEBI" id="CHEBI:15377"/>
        <dbReference type="ChEBI" id="CHEBI:15378"/>
        <dbReference type="ChEBI" id="CHEBI:18420"/>
        <dbReference type="ChEBI" id="CHEBI:30616"/>
        <dbReference type="ChEBI" id="CHEBI:43474"/>
        <dbReference type="ChEBI" id="CHEBI:57306"/>
        <dbReference type="ChEBI" id="CHEBI:60492"/>
        <dbReference type="ChEBI" id="CHEBI:456216"/>
        <dbReference type="EC" id="6.6.1.1"/>
    </reaction>
</comment>
<proteinExistence type="inferred from homology"/>
<comment type="pathway">
    <text evidence="8">Porphyrin-containing compound metabolism.</text>
</comment>
<name>A0A178MFP1_9CHLR</name>
<evidence type="ECO:0000256" key="8">
    <source>
        <dbReference type="ARBA" id="ARBA00023444"/>
    </source>
</evidence>
<keyword evidence="3" id="KW-0602">Photosynthesis</keyword>
<dbReference type="GO" id="GO:0015995">
    <property type="term" value="P:chlorophyll biosynthetic process"/>
    <property type="evidence" value="ECO:0007669"/>
    <property type="project" value="UniProtKB-KW"/>
</dbReference>
<keyword evidence="6" id="KW-0067">ATP-binding</keyword>
<evidence type="ECO:0000256" key="4">
    <source>
        <dbReference type="ARBA" id="ARBA00022598"/>
    </source>
</evidence>
<comment type="caution">
    <text evidence="12">The sequence shown here is derived from an EMBL/GenBank/DDBJ whole genome shotgun (WGS) entry which is preliminary data.</text>
</comment>
<dbReference type="PANTHER" id="PTHR44119">
    <property type="entry name" value="MAGNESIUM-CHELATASE SUBUNIT CHLH, CHLOROPLASTIC"/>
    <property type="match status" value="1"/>
</dbReference>